<dbReference type="InterPro" id="IPR037274">
    <property type="entry name" value="Znf_CHY_sf"/>
</dbReference>
<feature type="domain" description="RING-type" evidence="6">
    <location>
        <begin position="135"/>
        <end position="177"/>
    </location>
</feature>
<dbReference type="PROSITE" id="PS50089">
    <property type="entry name" value="ZF_RING_2"/>
    <property type="match status" value="1"/>
</dbReference>
<name>A0A8W8N5U1_MAGGI</name>
<keyword evidence="3" id="KW-0862">Zinc</keyword>
<dbReference type="PANTHER" id="PTHR21319">
    <property type="entry name" value="RING FINGER AND CHY ZINC FINGER DOMAIN-CONTAINING PROTEIN 1"/>
    <property type="match status" value="1"/>
</dbReference>
<evidence type="ECO:0000256" key="3">
    <source>
        <dbReference type="ARBA" id="ARBA00022833"/>
    </source>
</evidence>
<dbReference type="InterPro" id="IPR013083">
    <property type="entry name" value="Znf_RING/FYVE/PHD"/>
</dbReference>
<feature type="region of interest" description="Disordered" evidence="5">
    <location>
        <begin position="247"/>
        <end position="318"/>
    </location>
</feature>
<feature type="domain" description="CTCHY-type" evidence="8">
    <location>
        <begin position="71"/>
        <end position="134"/>
    </location>
</feature>
<evidence type="ECO:0000256" key="5">
    <source>
        <dbReference type="SAM" id="MobiDB-lite"/>
    </source>
</evidence>
<dbReference type="Gene3D" id="2.20.28.10">
    <property type="match status" value="1"/>
</dbReference>
<dbReference type="SUPFAM" id="SSF161219">
    <property type="entry name" value="CHY zinc finger-like"/>
    <property type="match status" value="1"/>
</dbReference>
<organism evidence="9 10">
    <name type="scientific">Magallana gigas</name>
    <name type="common">Pacific oyster</name>
    <name type="synonym">Crassostrea gigas</name>
    <dbReference type="NCBI Taxonomy" id="29159"/>
    <lineage>
        <taxon>Eukaryota</taxon>
        <taxon>Metazoa</taxon>
        <taxon>Spiralia</taxon>
        <taxon>Lophotrochozoa</taxon>
        <taxon>Mollusca</taxon>
        <taxon>Bivalvia</taxon>
        <taxon>Autobranchia</taxon>
        <taxon>Pteriomorphia</taxon>
        <taxon>Ostreida</taxon>
        <taxon>Ostreoidea</taxon>
        <taxon>Ostreidae</taxon>
        <taxon>Magallana</taxon>
    </lineage>
</organism>
<dbReference type="CDD" id="cd16464">
    <property type="entry name" value="RING-H2_Pirh2-like"/>
    <property type="match status" value="1"/>
</dbReference>
<dbReference type="PROSITE" id="PS51266">
    <property type="entry name" value="ZF_CHY"/>
    <property type="match status" value="1"/>
</dbReference>
<protein>
    <recommendedName>
        <fullName evidence="11">RING finger and CHY zinc finger domain-containing protein 1</fullName>
    </recommendedName>
</protein>
<dbReference type="PROSITE" id="PS51270">
    <property type="entry name" value="ZF_CTCHY"/>
    <property type="match status" value="1"/>
</dbReference>
<feature type="compositionally biased region" description="Polar residues" evidence="5">
    <location>
        <begin position="259"/>
        <end position="293"/>
    </location>
</feature>
<dbReference type="Pfam" id="PF14599">
    <property type="entry name" value="zinc_ribbon_6"/>
    <property type="match status" value="1"/>
</dbReference>
<keyword evidence="10" id="KW-1185">Reference proteome</keyword>
<dbReference type="GO" id="GO:0016567">
    <property type="term" value="P:protein ubiquitination"/>
    <property type="evidence" value="ECO:0007669"/>
    <property type="project" value="TreeGrafter"/>
</dbReference>
<reference evidence="9" key="1">
    <citation type="submission" date="2022-08" db="UniProtKB">
        <authorList>
            <consortium name="EnsemblMetazoa"/>
        </authorList>
    </citation>
    <scope>IDENTIFICATION</scope>
    <source>
        <strain evidence="9">05x7-T-G4-1.051#20</strain>
    </source>
</reference>
<dbReference type="SUPFAM" id="SSF161245">
    <property type="entry name" value="Zinc hairpin stack"/>
    <property type="match status" value="1"/>
</dbReference>
<evidence type="ECO:0000259" key="6">
    <source>
        <dbReference type="PROSITE" id="PS50089"/>
    </source>
</evidence>
<dbReference type="SMART" id="SM00184">
    <property type="entry name" value="RING"/>
    <property type="match status" value="1"/>
</dbReference>
<proteinExistence type="predicted"/>
<dbReference type="InterPro" id="IPR017921">
    <property type="entry name" value="Znf_CTCHY"/>
</dbReference>
<evidence type="ECO:0000256" key="4">
    <source>
        <dbReference type="PROSITE-ProRule" id="PRU00601"/>
    </source>
</evidence>
<dbReference type="GO" id="GO:0006511">
    <property type="term" value="P:ubiquitin-dependent protein catabolic process"/>
    <property type="evidence" value="ECO:0007669"/>
    <property type="project" value="TreeGrafter"/>
</dbReference>
<dbReference type="OrthoDB" id="411372at2759"/>
<dbReference type="InterPro" id="IPR001841">
    <property type="entry name" value="Znf_RING"/>
</dbReference>
<dbReference type="InterPro" id="IPR008913">
    <property type="entry name" value="Znf_CHY"/>
</dbReference>
<keyword evidence="1" id="KW-0479">Metal-binding</keyword>
<evidence type="ECO:0000313" key="9">
    <source>
        <dbReference type="EnsemblMetazoa" id="G440.5:cds"/>
    </source>
</evidence>
<dbReference type="InterPro" id="IPR039512">
    <property type="entry name" value="RCHY1_zinc-ribbon"/>
</dbReference>
<dbReference type="InterPro" id="IPR037275">
    <property type="entry name" value="Znf_CTCHY_sf"/>
</dbReference>
<dbReference type="Proteomes" id="UP000005408">
    <property type="component" value="Unassembled WGS sequence"/>
</dbReference>
<evidence type="ECO:0000259" key="8">
    <source>
        <dbReference type="PROSITE" id="PS51270"/>
    </source>
</evidence>
<sequence length="318" mass="35666">MDKVEKYGCEHYKRKCALIAPCCNKTYTCRVCHDDKENHELTRKKVMQVHCLTCKRVQQVQGSCEECGTKFGNYFCEICRLYDDEDKQQFHCDGCGLCRVGGRENFYHCDVCDVCLSISMKDNHKCIEKSSHSNCPVCLEDLHTSRIAAHIPPCGHLIHYKCFKDMLKTGNYACPICGQSMLDMKEVWQNVDEEVSQCPMPEEYQNYYVQILCKDCHEESRVLFHVLGLKCQQCGSYNTCRTQEPEGAEESECTPPGVNASTTQGTTETSNDQTESNPSTSSNNAARGSNLTELVNDLEISGAHAGNFTGSSASNTSK</sequence>
<evidence type="ECO:0008006" key="11">
    <source>
        <dbReference type="Google" id="ProtNLM"/>
    </source>
</evidence>
<accession>A0A8W8N5U1</accession>
<evidence type="ECO:0000313" key="10">
    <source>
        <dbReference type="Proteomes" id="UP000005408"/>
    </source>
</evidence>
<feature type="domain" description="CHY-type" evidence="7">
    <location>
        <begin position="2"/>
        <end position="69"/>
    </location>
</feature>
<dbReference type="GO" id="GO:0061630">
    <property type="term" value="F:ubiquitin protein ligase activity"/>
    <property type="evidence" value="ECO:0007669"/>
    <property type="project" value="TreeGrafter"/>
</dbReference>
<evidence type="ECO:0000259" key="7">
    <source>
        <dbReference type="PROSITE" id="PS51266"/>
    </source>
</evidence>
<dbReference type="Pfam" id="PF05495">
    <property type="entry name" value="zf-CHY"/>
    <property type="match status" value="1"/>
</dbReference>
<dbReference type="OMA" id="KLYPCRL"/>
<dbReference type="EnsemblMetazoa" id="G440.5">
    <property type="protein sequence ID" value="G440.5:cds"/>
    <property type="gene ID" value="G440"/>
</dbReference>
<feature type="compositionally biased region" description="Polar residues" evidence="5">
    <location>
        <begin position="308"/>
        <end position="318"/>
    </location>
</feature>
<dbReference type="AlphaFoldDB" id="A0A8W8N5U1"/>
<dbReference type="GO" id="GO:0008270">
    <property type="term" value="F:zinc ion binding"/>
    <property type="evidence" value="ECO:0007669"/>
    <property type="project" value="UniProtKB-KW"/>
</dbReference>
<keyword evidence="2 4" id="KW-0863">Zinc-finger</keyword>
<dbReference type="EnsemblMetazoa" id="G440.7">
    <property type="protein sequence ID" value="G440.7:cds"/>
    <property type="gene ID" value="G440"/>
</dbReference>
<dbReference type="PANTHER" id="PTHR21319:SF53">
    <property type="entry name" value="RING FINGER AND CHY ZINC FINGER DOMAIN-CONTAINING PROTEIN 1"/>
    <property type="match status" value="1"/>
</dbReference>
<evidence type="ECO:0000256" key="1">
    <source>
        <dbReference type="ARBA" id="ARBA00022723"/>
    </source>
</evidence>
<evidence type="ECO:0000256" key="2">
    <source>
        <dbReference type="ARBA" id="ARBA00022771"/>
    </source>
</evidence>
<dbReference type="GO" id="GO:0005634">
    <property type="term" value="C:nucleus"/>
    <property type="evidence" value="ECO:0007669"/>
    <property type="project" value="TreeGrafter"/>
</dbReference>
<dbReference type="SUPFAM" id="SSF57850">
    <property type="entry name" value="RING/U-box"/>
    <property type="match status" value="1"/>
</dbReference>
<dbReference type="Gene3D" id="3.30.40.10">
    <property type="entry name" value="Zinc/RING finger domain, C3HC4 (zinc finger)"/>
    <property type="match status" value="1"/>
</dbReference>
<dbReference type="Pfam" id="PF13639">
    <property type="entry name" value="zf-RING_2"/>
    <property type="match status" value="1"/>
</dbReference>
<dbReference type="EnsemblMetazoa" id="G440.4">
    <property type="protein sequence ID" value="G440.4:cds"/>
    <property type="gene ID" value="G440"/>
</dbReference>